<name>A0ABU1QJ63_9BACL</name>
<reference evidence="1 2" key="1">
    <citation type="submission" date="2023-07" db="EMBL/GenBank/DDBJ databases">
        <title>Sorghum-associated microbial communities from plants grown in Nebraska, USA.</title>
        <authorList>
            <person name="Schachtman D."/>
        </authorList>
    </citation>
    <scope>NUCLEOTIDE SEQUENCE [LARGE SCALE GENOMIC DNA]</scope>
    <source>
        <strain evidence="1 2">BE143</strain>
    </source>
</reference>
<dbReference type="Proteomes" id="UP001266807">
    <property type="component" value="Unassembled WGS sequence"/>
</dbReference>
<proteinExistence type="predicted"/>
<dbReference type="EMBL" id="JAVDUG010000005">
    <property type="protein sequence ID" value="MDR6779678.1"/>
    <property type="molecule type" value="Genomic_DNA"/>
</dbReference>
<organism evidence="1 2">
    <name type="scientific">Paenibacillus peoriae</name>
    <dbReference type="NCBI Taxonomy" id="59893"/>
    <lineage>
        <taxon>Bacteria</taxon>
        <taxon>Bacillati</taxon>
        <taxon>Bacillota</taxon>
        <taxon>Bacilli</taxon>
        <taxon>Bacillales</taxon>
        <taxon>Paenibacillaceae</taxon>
        <taxon>Paenibacillus</taxon>
    </lineage>
</organism>
<evidence type="ECO:0000313" key="1">
    <source>
        <dbReference type="EMBL" id="MDR6779678.1"/>
    </source>
</evidence>
<protein>
    <submittedName>
        <fullName evidence="1">Uncharacterized protein</fullName>
    </submittedName>
</protein>
<dbReference type="RefSeq" id="WP_068941863.1">
    <property type="nucleotide sequence ID" value="NZ_JAVDUG010000005.1"/>
</dbReference>
<keyword evidence="2" id="KW-1185">Reference proteome</keyword>
<evidence type="ECO:0000313" key="2">
    <source>
        <dbReference type="Proteomes" id="UP001266807"/>
    </source>
</evidence>
<gene>
    <name evidence="1" type="ORF">J2W98_003959</name>
</gene>
<comment type="caution">
    <text evidence="1">The sequence shown here is derived from an EMBL/GenBank/DDBJ whole genome shotgun (WGS) entry which is preliminary data.</text>
</comment>
<accession>A0ABU1QJ63</accession>
<sequence>MSDKCTQVIHKQEGGQDIVKIYDASGIDTLTGTWPVNAEKTPLESAVDALWSGYFEVQDRRHLFGKYPVAVVSNVSGAVEQFVTEFEGEESA</sequence>